<reference evidence="2 3" key="1">
    <citation type="submission" date="2023-12" db="EMBL/GenBank/DDBJ databases">
        <title>Description of Novel Strain Fulvimarina sp. 2208YS6-2-32 isolated from Uroteuthis (Photololigo) edulis.</title>
        <authorList>
            <person name="Park J.-S."/>
        </authorList>
    </citation>
    <scope>NUCLEOTIDE SEQUENCE [LARGE SCALE GENOMIC DNA]</scope>
    <source>
        <strain evidence="2 3">2208YS6-2-32</strain>
    </source>
</reference>
<comment type="caution">
    <text evidence="2">The sequence shown here is derived from an EMBL/GenBank/DDBJ whole genome shotgun (WGS) entry which is preliminary data.</text>
</comment>
<evidence type="ECO:0000313" key="3">
    <source>
        <dbReference type="Proteomes" id="UP001294412"/>
    </source>
</evidence>
<dbReference type="EMBL" id="JAXLPB010000001">
    <property type="protein sequence ID" value="MDY8108309.1"/>
    <property type="molecule type" value="Genomic_DNA"/>
</dbReference>
<gene>
    <name evidence="2" type="ORF">U0C82_03980</name>
</gene>
<sequence length="229" mass="22710">MNIFKTSLLAATALTLMGGAASAQAINFSNTTQDGNGNSALVSQEQLTSRGAGNAVGTAGRAVLQDGSDNVLVIEQLSSSDVAKNSVGGNSPVNAETFEGFAGGFVQRGNNNEAIVQQGANDGSVQGNNVVTNVLQSASGTAGADAPNTLDVAQTSKGSAVTNVRQSQTGSADATNNTLLVNQTGVAANNGRTNLINDIEQVGTAGVNALVLSQTATATGAANRIGSLT</sequence>
<feature type="chain" id="PRO_5045529729" description="Curlin associated repeat-containing protein" evidence="1">
    <location>
        <begin position="26"/>
        <end position="229"/>
    </location>
</feature>
<keyword evidence="1" id="KW-0732">Signal</keyword>
<organism evidence="2 3">
    <name type="scientific">Fulvimarina uroteuthidis</name>
    <dbReference type="NCBI Taxonomy" id="3098149"/>
    <lineage>
        <taxon>Bacteria</taxon>
        <taxon>Pseudomonadati</taxon>
        <taxon>Pseudomonadota</taxon>
        <taxon>Alphaproteobacteria</taxon>
        <taxon>Hyphomicrobiales</taxon>
        <taxon>Aurantimonadaceae</taxon>
        <taxon>Fulvimarina</taxon>
    </lineage>
</organism>
<evidence type="ECO:0000313" key="2">
    <source>
        <dbReference type="EMBL" id="MDY8108309.1"/>
    </source>
</evidence>
<evidence type="ECO:0008006" key="4">
    <source>
        <dbReference type="Google" id="ProtNLM"/>
    </source>
</evidence>
<proteinExistence type="predicted"/>
<evidence type="ECO:0000256" key="1">
    <source>
        <dbReference type="SAM" id="SignalP"/>
    </source>
</evidence>
<name>A0ABU5I0H8_9HYPH</name>
<accession>A0ABU5I0H8</accession>
<dbReference type="RefSeq" id="WP_322185758.1">
    <property type="nucleotide sequence ID" value="NZ_JAXLPB010000001.1"/>
</dbReference>
<dbReference type="Proteomes" id="UP001294412">
    <property type="component" value="Unassembled WGS sequence"/>
</dbReference>
<protein>
    <recommendedName>
        <fullName evidence="4">Curlin associated repeat-containing protein</fullName>
    </recommendedName>
</protein>
<keyword evidence="3" id="KW-1185">Reference proteome</keyword>
<feature type="signal peptide" evidence="1">
    <location>
        <begin position="1"/>
        <end position="25"/>
    </location>
</feature>